<keyword evidence="1 2" id="KW-0808">Transferase</keyword>
<evidence type="ECO:0000313" key="3">
    <source>
        <dbReference type="Proteomes" id="UP001595710"/>
    </source>
</evidence>
<proteinExistence type="inferred from homology"/>
<dbReference type="Pfam" id="PF01219">
    <property type="entry name" value="DAGK_prokar"/>
    <property type="match status" value="1"/>
</dbReference>
<dbReference type="PROSITE" id="PS01069">
    <property type="entry name" value="DAGK_PROKAR"/>
    <property type="match status" value="1"/>
</dbReference>
<feature type="transmembrane region" description="Helical" evidence="1">
    <location>
        <begin position="49"/>
        <end position="67"/>
    </location>
</feature>
<comment type="similarity">
    <text evidence="1">Belongs to the bacterial diacylglycerol kinase family.</text>
</comment>
<comment type="function">
    <text evidence="1">Catalyzes the ATP-dependent phosphorylation of sn-l,2-diacylglycerol (DAG) to phosphatidic acid. Involved in the recycling of diacylglycerol produced as a by-product during membrane-derived oligosaccharide (MDO) biosynthesis.</text>
</comment>
<comment type="caution">
    <text evidence="2">The sequence shown here is derived from an EMBL/GenBank/DDBJ whole genome shotgun (WGS) entry which is preliminary data.</text>
</comment>
<dbReference type="EC" id="2.7.1.107" evidence="1"/>
<dbReference type="Proteomes" id="UP001595710">
    <property type="component" value="Unassembled WGS sequence"/>
</dbReference>
<keyword evidence="1 2" id="KW-0418">Kinase</keyword>
<dbReference type="EMBL" id="JBHRYN010000004">
    <property type="protein sequence ID" value="MFC3700335.1"/>
    <property type="molecule type" value="Genomic_DNA"/>
</dbReference>
<reference evidence="3" key="1">
    <citation type="journal article" date="2019" name="Int. J. Syst. Evol. Microbiol.">
        <title>The Global Catalogue of Microorganisms (GCM) 10K type strain sequencing project: providing services to taxonomists for standard genome sequencing and annotation.</title>
        <authorList>
            <consortium name="The Broad Institute Genomics Platform"/>
            <consortium name="The Broad Institute Genome Sequencing Center for Infectious Disease"/>
            <person name="Wu L."/>
            <person name="Ma J."/>
        </authorList>
    </citation>
    <scope>NUCLEOTIDE SEQUENCE [LARGE SCALE GENOMIC DNA]</scope>
    <source>
        <strain evidence="3">CECT 8288</strain>
    </source>
</reference>
<dbReference type="PANTHER" id="PTHR34299">
    <property type="entry name" value="DIACYLGLYCEROL KINASE"/>
    <property type="match status" value="1"/>
</dbReference>
<dbReference type="GO" id="GO:0004143">
    <property type="term" value="F:ATP-dependent diacylglycerol kinase activity"/>
    <property type="evidence" value="ECO:0007669"/>
    <property type="project" value="UniProtKB-EC"/>
</dbReference>
<name>A0ABV7WM40_9GAMM</name>
<keyword evidence="1" id="KW-1133">Transmembrane helix</keyword>
<evidence type="ECO:0000256" key="1">
    <source>
        <dbReference type="RuleBase" id="RU363065"/>
    </source>
</evidence>
<dbReference type="RefSeq" id="WP_215998773.1">
    <property type="nucleotide sequence ID" value="NZ_JAUFQI010000001.1"/>
</dbReference>
<dbReference type="InterPro" id="IPR000829">
    <property type="entry name" value="DAGK"/>
</dbReference>
<comment type="subcellular location">
    <subcellularLocation>
        <location evidence="1">Cell inner membrane</location>
        <topology evidence="1">Multi-pass membrane protein</topology>
    </subcellularLocation>
</comment>
<dbReference type="InterPro" id="IPR033718">
    <property type="entry name" value="DAGK_prok"/>
</dbReference>
<keyword evidence="1" id="KW-0443">Lipid metabolism</keyword>
<keyword evidence="1" id="KW-0472">Membrane</keyword>
<sequence length="137" mass="15366">MKQDISSNKSTSIPEKKPNGIKRIWLATQYSYRGLIATAQHEEAFRQELLLLLCAFLLMPLFATSWFHAVALIGSVIMILIVELLNSAIEAIVDRVGLEFHELSGRAKDMGSAAVFLSITLAGMIWLVSIIQWFLHH</sequence>
<gene>
    <name evidence="2" type="ORF">ACFOND_01685</name>
</gene>
<keyword evidence="1" id="KW-0067">ATP-binding</keyword>
<organism evidence="2 3">
    <name type="scientific">Reinekea marina</name>
    <dbReference type="NCBI Taxonomy" id="1310421"/>
    <lineage>
        <taxon>Bacteria</taxon>
        <taxon>Pseudomonadati</taxon>
        <taxon>Pseudomonadota</taxon>
        <taxon>Gammaproteobacteria</taxon>
        <taxon>Oceanospirillales</taxon>
        <taxon>Saccharospirillaceae</taxon>
        <taxon>Reinekea</taxon>
    </lineage>
</organism>
<keyword evidence="1" id="KW-0547">Nucleotide-binding</keyword>
<evidence type="ECO:0000313" key="2">
    <source>
        <dbReference type="EMBL" id="MFC3700335.1"/>
    </source>
</evidence>
<accession>A0ABV7WM40</accession>
<protein>
    <recommendedName>
        <fullName evidence="1">Diacylglycerol kinase</fullName>
        <ecNumber evidence="1">2.7.1.107</ecNumber>
    </recommendedName>
</protein>
<dbReference type="CDD" id="cd14264">
    <property type="entry name" value="DAGK_IM"/>
    <property type="match status" value="1"/>
</dbReference>
<keyword evidence="3" id="KW-1185">Reference proteome</keyword>
<feature type="transmembrane region" description="Helical" evidence="1">
    <location>
        <begin position="73"/>
        <end position="93"/>
    </location>
</feature>
<comment type="catalytic activity">
    <reaction evidence="1">
        <text>a 1,2-diacyl-sn-glycerol + ATP = a 1,2-diacyl-sn-glycero-3-phosphate + ADP + H(+)</text>
        <dbReference type="Rhea" id="RHEA:10272"/>
        <dbReference type="ChEBI" id="CHEBI:15378"/>
        <dbReference type="ChEBI" id="CHEBI:17815"/>
        <dbReference type="ChEBI" id="CHEBI:30616"/>
        <dbReference type="ChEBI" id="CHEBI:58608"/>
        <dbReference type="ChEBI" id="CHEBI:456216"/>
        <dbReference type="EC" id="2.7.1.107"/>
    </reaction>
</comment>
<feature type="transmembrane region" description="Helical" evidence="1">
    <location>
        <begin position="114"/>
        <end position="135"/>
    </location>
</feature>
<keyword evidence="1" id="KW-1003">Cell membrane</keyword>
<keyword evidence="1" id="KW-0812">Transmembrane</keyword>
<keyword evidence="1" id="KW-1208">Phospholipid metabolism</keyword>
<dbReference type="PANTHER" id="PTHR34299:SF1">
    <property type="entry name" value="DIACYLGLYCEROL KINASE"/>
    <property type="match status" value="1"/>
</dbReference>
<keyword evidence="1" id="KW-0997">Cell inner membrane</keyword>